<evidence type="ECO:0000313" key="2">
    <source>
        <dbReference type="Proteomes" id="UP000324707"/>
    </source>
</evidence>
<dbReference type="Gene3D" id="3.30.160.60">
    <property type="entry name" value="Classic Zinc Finger"/>
    <property type="match status" value="1"/>
</dbReference>
<comment type="caution">
    <text evidence="1">The sequence shown here is derived from an EMBL/GenBank/DDBJ whole genome shotgun (WGS) entry which is preliminary data.</text>
</comment>
<sequence>MPNFYCEYCGGKFSDPRNLTIQNCMRHPNGALKGKHKLYEGGEKSSYICKYCGNSFNSIKTMILQNCMRHPNGALKGKHEPAL</sequence>
<dbReference type="RefSeq" id="WP_147735418.1">
    <property type="nucleotide sequence ID" value="NZ_SAXX01000001.1"/>
</dbReference>
<gene>
    <name evidence="1" type="ORF">EPJ69_00385</name>
</gene>
<dbReference type="AlphaFoldDB" id="A0A5C8EBI7"/>
<protein>
    <recommendedName>
        <fullName evidence="3">C2H2-type domain-containing protein</fullName>
    </recommendedName>
</protein>
<dbReference type="EMBL" id="SAXX01000001">
    <property type="protein sequence ID" value="TXJ35033.1"/>
    <property type="molecule type" value="Genomic_DNA"/>
</dbReference>
<name>A0A5C8EBI7_9SPIR</name>
<proteinExistence type="predicted"/>
<dbReference type="Proteomes" id="UP000324707">
    <property type="component" value="Unassembled WGS sequence"/>
</dbReference>
<accession>A0A5C8EBI7</accession>
<organism evidence="1 2">
    <name type="scientific">Brachyspira aalborgi</name>
    <dbReference type="NCBI Taxonomy" id="29522"/>
    <lineage>
        <taxon>Bacteria</taxon>
        <taxon>Pseudomonadati</taxon>
        <taxon>Spirochaetota</taxon>
        <taxon>Spirochaetia</taxon>
        <taxon>Brachyspirales</taxon>
        <taxon>Brachyspiraceae</taxon>
        <taxon>Brachyspira</taxon>
    </lineage>
</organism>
<reference evidence="1 2" key="1">
    <citation type="journal article" date="1992" name="Lakartidningen">
        <title>[Penicillin V and not amoxicillin is the first choice preparation in acute otitis].</title>
        <authorList>
            <person name="Kamme C."/>
            <person name="Lundgren K."/>
            <person name="Prellner K."/>
        </authorList>
    </citation>
    <scope>NUCLEOTIDE SEQUENCE [LARGE SCALE GENOMIC DNA]</scope>
    <source>
        <strain evidence="1 2">PC5538III-lc</strain>
    </source>
</reference>
<evidence type="ECO:0000313" key="1">
    <source>
        <dbReference type="EMBL" id="TXJ35033.1"/>
    </source>
</evidence>
<evidence type="ECO:0008006" key="3">
    <source>
        <dbReference type="Google" id="ProtNLM"/>
    </source>
</evidence>